<proteinExistence type="predicted"/>
<evidence type="ECO:0000256" key="1">
    <source>
        <dbReference type="PROSITE-ProRule" id="PRU00176"/>
    </source>
</evidence>
<feature type="compositionally biased region" description="Basic and acidic residues" evidence="2">
    <location>
        <begin position="343"/>
        <end position="366"/>
    </location>
</feature>
<feature type="domain" description="RRM" evidence="3">
    <location>
        <begin position="8"/>
        <end position="78"/>
    </location>
</feature>
<dbReference type="SUPFAM" id="SSF54928">
    <property type="entry name" value="RNA-binding domain, RBD"/>
    <property type="match status" value="2"/>
</dbReference>
<reference evidence="4 5" key="1">
    <citation type="submission" date="2023-04" db="EMBL/GenBank/DDBJ databases">
        <title>Genome of Basidiobolus ranarum AG-B5.</title>
        <authorList>
            <person name="Stajich J.E."/>
            <person name="Carter-House D."/>
            <person name="Gryganskyi A."/>
        </authorList>
    </citation>
    <scope>NUCLEOTIDE SEQUENCE [LARGE SCALE GENOMIC DNA]</scope>
    <source>
        <strain evidence="4 5">AG-B5</strain>
    </source>
</reference>
<keyword evidence="5" id="KW-1185">Reference proteome</keyword>
<accession>A0ABR2VUJ2</accession>
<dbReference type="InterPro" id="IPR012677">
    <property type="entry name" value="Nucleotide-bd_a/b_plait_sf"/>
</dbReference>
<feature type="region of interest" description="Disordered" evidence="2">
    <location>
        <begin position="317"/>
        <end position="389"/>
    </location>
</feature>
<dbReference type="InterPro" id="IPR000504">
    <property type="entry name" value="RRM_dom"/>
</dbReference>
<evidence type="ECO:0000256" key="2">
    <source>
        <dbReference type="SAM" id="MobiDB-lite"/>
    </source>
</evidence>
<evidence type="ECO:0000313" key="5">
    <source>
        <dbReference type="Proteomes" id="UP001479436"/>
    </source>
</evidence>
<dbReference type="PROSITE" id="PS50102">
    <property type="entry name" value="RRM"/>
    <property type="match status" value="2"/>
</dbReference>
<evidence type="ECO:0000259" key="3">
    <source>
        <dbReference type="PROSITE" id="PS50102"/>
    </source>
</evidence>
<dbReference type="EMBL" id="JASJQH010007690">
    <property type="protein sequence ID" value="KAK9702851.1"/>
    <property type="molecule type" value="Genomic_DNA"/>
</dbReference>
<keyword evidence="1" id="KW-0694">RNA-binding</keyword>
<comment type="caution">
    <text evidence="4">The sequence shown here is derived from an EMBL/GenBank/DDBJ whole genome shotgun (WGS) entry which is preliminary data.</text>
</comment>
<evidence type="ECO:0000313" key="4">
    <source>
        <dbReference type="EMBL" id="KAK9702851.1"/>
    </source>
</evidence>
<name>A0ABR2VUJ2_9FUNG</name>
<dbReference type="Gene3D" id="3.30.70.330">
    <property type="match status" value="2"/>
</dbReference>
<dbReference type="PANTHER" id="PTHR32343">
    <property type="entry name" value="SERINE/ARGININE-RICH SPLICING FACTOR"/>
    <property type="match status" value="1"/>
</dbReference>
<organism evidence="4 5">
    <name type="scientific">Basidiobolus ranarum</name>
    <dbReference type="NCBI Taxonomy" id="34480"/>
    <lineage>
        <taxon>Eukaryota</taxon>
        <taxon>Fungi</taxon>
        <taxon>Fungi incertae sedis</taxon>
        <taxon>Zoopagomycota</taxon>
        <taxon>Entomophthoromycotina</taxon>
        <taxon>Basidiobolomycetes</taxon>
        <taxon>Basidiobolales</taxon>
        <taxon>Basidiobolaceae</taxon>
        <taxon>Basidiobolus</taxon>
    </lineage>
</organism>
<dbReference type="PANTHER" id="PTHR32343:SF22">
    <property type="entry name" value="LD29830P"/>
    <property type="match status" value="1"/>
</dbReference>
<gene>
    <name evidence="4" type="ORF">K7432_011051</name>
</gene>
<feature type="domain" description="RRM" evidence="3">
    <location>
        <begin position="118"/>
        <end position="193"/>
    </location>
</feature>
<dbReference type="Pfam" id="PF00076">
    <property type="entry name" value="RRM_1"/>
    <property type="match status" value="2"/>
</dbReference>
<sequence length="389" mass="44191">MTPITNDNSVKVSNISSLVSETILKKVFEFLGEVVSFRLYPSVKDGLQECIVEFKESSSALTALHLTGTTLGEESLVVTKCFIEESTVPICTPTIVNNTVNTPSTPTYDATKVEEITRTVYVGNINTNITEAELIKFFSTCGPVIYVKMAGDAAQPTRFAFLEFSNIPAAQMALNMNGVLLGERPLKINHSKNAINKVIKKPVSQETMDTMRLVHEAQLRITTQYTNGSTVTLKSPTTETPKTLLLTNTKDKSTSSTSSNSRELRSSSPSQKSRSQIESRSRPRSPRSRSRERGKHSKKIIHLNSLTTYCEILDEKRSRRHTSRDRHNHRSSEHRRSSHRRDRSYERQSREKGRSRNKDKTSDRSRSPRRYSDRHRRDKSRERARRSGR</sequence>
<feature type="compositionally biased region" description="Basic residues" evidence="2">
    <location>
        <begin position="282"/>
        <end position="301"/>
    </location>
</feature>
<dbReference type="SMART" id="SM00360">
    <property type="entry name" value="RRM"/>
    <property type="match status" value="2"/>
</dbReference>
<protein>
    <recommendedName>
        <fullName evidence="3">RRM domain-containing protein</fullName>
    </recommendedName>
</protein>
<feature type="compositionally biased region" description="Basic residues" evidence="2">
    <location>
        <begin position="367"/>
        <end position="389"/>
    </location>
</feature>
<feature type="compositionally biased region" description="Low complexity" evidence="2">
    <location>
        <begin position="232"/>
        <end position="274"/>
    </location>
</feature>
<feature type="region of interest" description="Disordered" evidence="2">
    <location>
        <begin position="230"/>
        <end position="302"/>
    </location>
</feature>
<dbReference type="InterPro" id="IPR035979">
    <property type="entry name" value="RBD_domain_sf"/>
</dbReference>
<dbReference type="Proteomes" id="UP001479436">
    <property type="component" value="Unassembled WGS sequence"/>
</dbReference>
<feature type="compositionally biased region" description="Basic residues" evidence="2">
    <location>
        <begin position="318"/>
        <end position="329"/>
    </location>
</feature>